<evidence type="ECO:0000313" key="2">
    <source>
        <dbReference type="EMBL" id="SHG72113.1"/>
    </source>
</evidence>
<organism evidence="2 3">
    <name type="scientific">Bradyrhizobium erythrophlei</name>
    <dbReference type="NCBI Taxonomy" id="1437360"/>
    <lineage>
        <taxon>Bacteria</taxon>
        <taxon>Pseudomonadati</taxon>
        <taxon>Pseudomonadota</taxon>
        <taxon>Alphaproteobacteria</taxon>
        <taxon>Hyphomicrobiales</taxon>
        <taxon>Nitrobacteraceae</taxon>
        <taxon>Bradyrhizobium</taxon>
    </lineage>
</organism>
<feature type="transmembrane region" description="Helical" evidence="1">
    <location>
        <begin position="52"/>
        <end position="71"/>
    </location>
</feature>
<dbReference type="OrthoDB" id="10008936at2"/>
<name>A0A1M5M5V8_9BRAD</name>
<keyword evidence="1" id="KW-0472">Membrane</keyword>
<dbReference type="EMBL" id="LT670817">
    <property type="protein sequence ID" value="SHG72113.1"/>
    <property type="molecule type" value="Genomic_DNA"/>
</dbReference>
<proteinExistence type="predicted"/>
<dbReference type="RefSeq" id="WP_079601447.1">
    <property type="nucleotide sequence ID" value="NZ_LT670817.1"/>
</dbReference>
<evidence type="ECO:0000313" key="3">
    <source>
        <dbReference type="Proteomes" id="UP000189796"/>
    </source>
</evidence>
<accession>A0A1M5M5V8</accession>
<gene>
    <name evidence="2" type="ORF">SAMN05443248_2464</name>
</gene>
<reference evidence="2 3" key="1">
    <citation type="submission" date="2016-11" db="EMBL/GenBank/DDBJ databases">
        <authorList>
            <person name="Jaros S."/>
            <person name="Januszkiewicz K."/>
            <person name="Wedrychowicz H."/>
        </authorList>
    </citation>
    <scope>NUCLEOTIDE SEQUENCE [LARGE SCALE GENOMIC DNA]</scope>
    <source>
        <strain evidence="2 3">GAS138</strain>
    </source>
</reference>
<keyword evidence="1" id="KW-1133">Transmembrane helix</keyword>
<dbReference type="AlphaFoldDB" id="A0A1M5M5V8"/>
<keyword evidence="1" id="KW-0812">Transmembrane</keyword>
<sequence length="126" mass="14487">MADPLSPATRATKRNLLLASVLAISANAFNVSIDKIPVAGLSITFDDRLFAFLLFIVLVYFLCTFVLYYVIDIKNLEETSHQETARKTFERRQNDFKQRFGTIVQKDLQRYVPRKHLIQLVTNAYG</sequence>
<dbReference type="Proteomes" id="UP000189796">
    <property type="component" value="Chromosome I"/>
</dbReference>
<protein>
    <submittedName>
        <fullName evidence="2">Uncharacterized protein</fullName>
    </submittedName>
</protein>
<evidence type="ECO:0000256" key="1">
    <source>
        <dbReference type="SAM" id="Phobius"/>
    </source>
</evidence>